<comment type="caution">
    <text evidence="1">The sequence shown here is derived from an EMBL/GenBank/DDBJ whole genome shotgun (WGS) entry which is preliminary data.</text>
</comment>
<name>A0A133V0V2_9EURY</name>
<gene>
    <name evidence="1" type="ORF">AKJ42_01775</name>
</gene>
<proteinExistence type="predicted"/>
<sequence length="81" mass="9407">MDEKESYEVFLDEGIKAVYIRDNVDSHNLPAAFTVRKGGLKGNSRTFKRARELARSAKDFSEALDLWEDAGIRYHYYCRTD</sequence>
<evidence type="ECO:0000313" key="2">
    <source>
        <dbReference type="Proteomes" id="UP000070520"/>
    </source>
</evidence>
<dbReference type="AlphaFoldDB" id="A0A133V0V2"/>
<protein>
    <submittedName>
        <fullName evidence="1">Uncharacterized protein</fullName>
    </submittedName>
</protein>
<reference evidence="1 2" key="1">
    <citation type="journal article" date="2016" name="Sci. Rep.">
        <title>Metabolic traits of an uncultured archaeal lineage -MSBL1- from brine pools of the Red Sea.</title>
        <authorList>
            <person name="Mwirichia R."/>
            <person name="Alam I."/>
            <person name="Rashid M."/>
            <person name="Vinu M."/>
            <person name="Ba-Alawi W."/>
            <person name="Anthony Kamau A."/>
            <person name="Kamanda Ngugi D."/>
            <person name="Goker M."/>
            <person name="Klenk H.P."/>
            <person name="Bajic V."/>
            <person name="Stingl U."/>
        </authorList>
    </citation>
    <scope>NUCLEOTIDE SEQUENCE [LARGE SCALE GENOMIC DNA]</scope>
    <source>
        <strain evidence="1">SCGC-AAA261C02</strain>
    </source>
</reference>
<accession>A0A133V0V2</accession>
<evidence type="ECO:0000313" key="1">
    <source>
        <dbReference type="EMBL" id="KXB00074.1"/>
    </source>
</evidence>
<keyword evidence="2" id="KW-1185">Reference proteome</keyword>
<dbReference type="EMBL" id="LHXW01000014">
    <property type="protein sequence ID" value="KXB00074.1"/>
    <property type="molecule type" value="Genomic_DNA"/>
</dbReference>
<dbReference type="Proteomes" id="UP000070520">
    <property type="component" value="Unassembled WGS sequence"/>
</dbReference>
<organism evidence="1 2">
    <name type="scientific">candidate division MSBL1 archaeon SCGC-AAA261C02</name>
    <dbReference type="NCBI Taxonomy" id="1698272"/>
    <lineage>
        <taxon>Archaea</taxon>
        <taxon>Methanobacteriati</taxon>
        <taxon>Methanobacteriota</taxon>
        <taxon>candidate division MSBL1</taxon>
    </lineage>
</organism>